<dbReference type="RefSeq" id="WP_007310248.1">
    <property type="nucleotide sequence ID" value="NZ_AESD01000297.1"/>
</dbReference>
<dbReference type="SMART" id="SM00981">
    <property type="entry name" value="THUMP"/>
    <property type="match status" value="1"/>
</dbReference>
<name>G5J337_CROWT</name>
<dbReference type="Pfam" id="PF01170">
    <property type="entry name" value="UPF0020"/>
    <property type="match status" value="1"/>
</dbReference>
<sequence>MTNQYFATVARGLEEIAAKELENLGAKNVNPDFTGVYFEGDKALLYKVNIWSRIIFRVLVPINTINSKNAEELYKNVKKINWAEHLQIDQTFAINCTGKNQELNHSHFTALQIKNAIVDQQRDRYNRRSNIDVKDPDILINAHIYDHQCILSLDSSGESLHRRGYRPAMGDAPLKESLAAALLEMANWTPDIPFLDPMCGSGILPIEAALKSLNIAPGLSRNRFNFEQWSDFDAELCDRIIDEAIEQQKHELDAPIFASDRNVEMVRQARINAKKCDVNHHLKLTQVALENLEAPTDHGIIICNPPYGKRLGKSEELGSLYKLLGDIFKQRFKGWTAYVLSGNKELTKKVGLRTSGRIPVYNGSLPCTLLKYELY</sequence>
<evidence type="ECO:0000256" key="1">
    <source>
        <dbReference type="ARBA" id="ARBA00022603"/>
    </source>
</evidence>
<dbReference type="Pfam" id="PF02926">
    <property type="entry name" value="THUMP"/>
    <property type="match status" value="1"/>
</dbReference>
<proteinExistence type="predicted"/>
<dbReference type="InterPro" id="IPR053943">
    <property type="entry name" value="RlmKL-like_Mtase_CS"/>
</dbReference>
<dbReference type="SUPFAM" id="SSF143437">
    <property type="entry name" value="THUMP domain-like"/>
    <property type="match status" value="1"/>
</dbReference>
<evidence type="ECO:0000313" key="5">
    <source>
        <dbReference type="EMBL" id="EHJ13400.1"/>
    </source>
</evidence>
<organism evidence="5 6">
    <name type="scientific">Crocosphaera watsonii WH 0003</name>
    <dbReference type="NCBI Taxonomy" id="423471"/>
    <lineage>
        <taxon>Bacteria</taxon>
        <taxon>Bacillati</taxon>
        <taxon>Cyanobacteriota</taxon>
        <taxon>Cyanophyceae</taxon>
        <taxon>Oscillatoriophycideae</taxon>
        <taxon>Chroococcales</taxon>
        <taxon>Aphanothecaceae</taxon>
        <taxon>Crocosphaera</taxon>
    </lineage>
</organism>
<keyword evidence="2" id="KW-0808">Transferase</keyword>
<dbReference type="PANTHER" id="PTHR47313">
    <property type="entry name" value="RIBOSOMAL RNA LARGE SUBUNIT METHYLTRANSFERASE K/L"/>
    <property type="match status" value="1"/>
</dbReference>
<dbReference type="Pfam" id="PF22020">
    <property type="entry name" value="RlmL_1st"/>
    <property type="match status" value="1"/>
</dbReference>
<dbReference type="InterPro" id="IPR004114">
    <property type="entry name" value="THUMP_dom"/>
</dbReference>
<gene>
    <name evidence="5" type="ORF">CWATWH0003_1917</name>
</gene>
<keyword evidence="3" id="KW-0694">RNA-binding</keyword>
<dbReference type="PROSITE" id="PS00092">
    <property type="entry name" value="N6_MTASE"/>
    <property type="match status" value="1"/>
</dbReference>
<evidence type="ECO:0000256" key="3">
    <source>
        <dbReference type="PROSITE-ProRule" id="PRU00529"/>
    </source>
</evidence>
<dbReference type="CDD" id="cd11715">
    <property type="entry name" value="THUMP_AdoMetMT"/>
    <property type="match status" value="1"/>
</dbReference>
<dbReference type="GO" id="GO:0003723">
    <property type="term" value="F:RNA binding"/>
    <property type="evidence" value="ECO:0007669"/>
    <property type="project" value="UniProtKB-UniRule"/>
</dbReference>
<dbReference type="PANTHER" id="PTHR47313:SF1">
    <property type="entry name" value="RIBOSOMAL RNA LARGE SUBUNIT METHYLTRANSFERASE K_L"/>
    <property type="match status" value="1"/>
</dbReference>
<dbReference type="AlphaFoldDB" id="G5J337"/>
<dbReference type="PROSITE" id="PS01261">
    <property type="entry name" value="UPF0020"/>
    <property type="match status" value="1"/>
</dbReference>
<evidence type="ECO:0000256" key="2">
    <source>
        <dbReference type="ARBA" id="ARBA00022679"/>
    </source>
</evidence>
<dbReference type="InterPro" id="IPR054170">
    <property type="entry name" value="RlmL_1st"/>
</dbReference>
<reference evidence="5 6" key="1">
    <citation type="journal article" date="2011" name="Front. Microbiol.">
        <title>Two Strains of Crocosphaera watsonii with Highly Conserved Genomes are Distinguished by Strain-Specific Features.</title>
        <authorList>
            <person name="Bench S.R."/>
            <person name="Ilikchyan I.N."/>
            <person name="Tripp H.J."/>
            <person name="Zehr J.P."/>
        </authorList>
    </citation>
    <scope>NUCLEOTIDE SEQUENCE [LARGE SCALE GENOMIC DNA]</scope>
    <source>
        <strain evidence="5 6">WH 0003</strain>
    </source>
</reference>
<dbReference type="PROSITE" id="PS51165">
    <property type="entry name" value="THUMP"/>
    <property type="match status" value="1"/>
</dbReference>
<dbReference type="GeneID" id="88765653"/>
<evidence type="ECO:0000313" key="6">
    <source>
        <dbReference type="Proteomes" id="UP000003477"/>
    </source>
</evidence>
<protein>
    <recommendedName>
        <fullName evidence="4">THUMP domain-containing protein</fullName>
    </recommendedName>
</protein>
<dbReference type="InterPro" id="IPR029063">
    <property type="entry name" value="SAM-dependent_MTases_sf"/>
</dbReference>
<dbReference type="GO" id="GO:0070043">
    <property type="term" value="F:rRNA (guanine-N7-)-methyltransferase activity"/>
    <property type="evidence" value="ECO:0007669"/>
    <property type="project" value="TreeGrafter"/>
</dbReference>
<feature type="domain" description="THUMP" evidence="4">
    <location>
        <begin position="44"/>
        <end position="155"/>
    </location>
</feature>
<comment type="caution">
    <text evidence="5">The sequence shown here is derived from an EMBL/GenBank/DDBJ whole genome shotgun (WGS) entry which is preliminary data.</text>
</comment>
<dbReference type="Gene3D" id="3.40.50.150">
    <property type="entry name" value="Vaccinia Virus protein VP39"/>
    <property type="match status" value="1"/>
</dbReference>
<accession>G5J337</accession>
<dbReference type="Proteomes" id="UP000003477">
    <property type="component" value="Unassembled WGS sequence"/>
</dbReference>
<keyword evidence="1" id="KW-0489">Methyltransferase</keyword>
<dbReference type="EMBL" id="AESD01000297">
    <property type="protein sequence ID" value="EHJ13400.1"/>
    <property type="molecule type" value="Genomic_DNA"/>
</dbReference>
<dbReference type="InterPro" id="IPR000241">
    <property type="entry name" value="RlmKL-like_Mtase"/>
</dbReference>
<dbReference type="GO" id="GO:0008990">
    <property type="term" value="F:rRNA (guanine-N2-)-methyltransferase activity"/>
    <property type="evidence" value="ECO:0007669"/>
    <property type="project" value="TreeGrafter"/>
</dbReference>
<dbReference type="PATRIC" id="fig|423471.3.peg.1795"/>
<dbReference type="Gene3D" id="3.30.2130.30">
    <property type="match status" value="1"/>
</dbReference>
<evidence type="ECO:0000259" key="4">
    <source>
        <dbReference type="PROSITE" id="PS51165"/>
    </source>
</evidence>
<dbReference type="InterPro" id="IPR002052">
    <property type="entry name" value="DNA_methylase_N6_adenine_CS"/>
</dbReference>
<dbReference type="SUPFAM" id="SSF53335">
    <property type="entry name" value="S-adenosyl-L-methionine-dependent methyltransferases"/>
    <property type="match status" value="1"/>
</dbReference>